<gene>
    <name evidence="1" type="ORF">EZS26_002328</name>
</gene>
<sequence>MSVMYEISGHKMIANNRDIIFIRFEKGKSGDLQP</sequence>
<name>A0A5M8NZK8_9BACT</name>
<evidence type="ECO:0000313" key="1">
    <source>
        <dbReference type="EMBL" id="KAA6301584.1"/>
    </source>
</evidence>
<proteinExistence type="predicted"/>
<reference evidence="1 2" key="1">
    <citation type="submission" date="2019-03" db="EMBL/GenBank/DDBJ databases">
        <title>Single cell metagenomics reveals metabolic interactions within the superorganism composed of flagellate Streblomastix strix and complex community of Bacteroidetes bacteria on its surface.</title>
        <authorList>
            <person name="Treitli S.C."/>
            <person name="Kolisko M."/>
            <person name="Husnik F."/>
            <person name="Keeling P."/>
            <person name="Hampl V."/>
        </authorList>
    </citation>
    <scope>NUCLEOTIDE SEQUENCE [LARGE SCALE GENOMIC DNA]</scope>
    <source>
        <strain evidence="1">St1</strain>
    </source>
</reference>
<dbReference type="Proteomes" id="UP000324575">
    <property type="component" value="Unassembled WGS sequence"/>
</dbReference>
<dbReference type="AlphaFoldDB" id="A0A5M8NZK8"/>
<accession>A0A5M8NZK8</accession>
<protein>
    <submittedName>
        <fullName evidence="1">Uncharacterized protein</fullName>
    </submittedName>
</protein>
<organism evidence="1 2">
    <name type="scientific">Candidatus Ordinivivax streblomastigis</name>
    <dbReference type="NCBI Taxonomy" id="2540710"/>
    <lineage>
        <taxon>Bacteria</taxon>
        <taxon>Pseudomonadati</taxon>
        <taxon>Bacteroidota</taxon>
        <taxon>Bacteroidia</taxon>
        <taxon>Bacteroidales</taxon>
        <taxon>Candidatus Ordinivivax</taxon>
    </lineage>
</organism>
<dbReference type="EMBL" id="SNRX01000017">
    <property type="protein sequence ID" value="KAA6301584.1"/>
    <property type="molecule type" value="Genomic_DNA"/>
</dbReference>
<comment type="caution">
    <text evidence="1">The sequence shown here is derived from an EMBL/GenBank/DDBJ whole genome shotgun (WGS) entry which is preliminary data.</text>
</comment>
<evidence type="ECO:0000313" key="2">
    <source>
        <dbReference type="Proteomes" id="UP000324575"/>
    </source>
</evidence>